<dbReference type="STRING" id="1227455.C449_01137"/>
<dbReference type="EMBL" id="AOMD01000003">
    <property type="protein sequence ID" value="EMA47624.1"/>
    <property type="molecule type" value="Genomic_DNA"/>
</dbReference>
<evidence type="ECO:0000313" key="1">
    <source>
        <dbReference type="EMBL" id="EMA47624.1"/>
    </source>
</evidence>
<keyword evidence="2" id="KW-1185">Reference proteome</keyword>
<evidence type="ECO:0000313" key="2">
    <source>
        <dbReference type="Proteomes" id="UP000011669"/>
    </source>
</evidence>
<protein>
    <submittedName>
        <fullName evidence="1">Uncharacterized protein</fullName>
    </submittedName>
</protein>
<dbReference type="Proteomes" id="UP000011669">
    <property type="component" value="Unassembled WGS sequence"/>
</dbReference>
<dbReference type="InParanoid" id="M0MSA7"/>
<gene>
    <name evidence="1" type="ORF">C449_01137</name>
</gene>
<proteinExistence type="predicted"/>
<organism evidence="1 2">
    <name type="scientific">Halococcus saccharolyticus DSM 5350</name>
    <dbReference type="NCBI Taxonomy" id="1227455"/>
    <lineage>
        <taxon>Archaea</taxon>
        <taxon>Methanobacteriati</taxon>
        <taxon>Methanobacteriota</taxon>
        <taxon>Stenosarchaea group</taxon>
        <taxon>Halobacteria</taxon>
        <taxon>Halobacteriales</taxon>
        <taxon>Halococcaceae</taxon>
        <taxon>Halococcus</taxon>
    </lineage>
</organism>
<dbReference type="AlphaFoldDB" id="M0MSA7"/>
<dbReference type="PATRIC" id="fig|1227455.4.peg.236"/>
<comment type="caution">
    <text evidence="1">The sequence shown here is derived from an EMBL/GenBank/DDBJ whole genome shotgun (WGS) entry which is preliminary data.</text>
</comment>
<dbReference type="RefSeq" id="WP_006076034.1">
    <property type="nucleotide sequence ID" value="NZ_AOMD01000003.1"/>
</dbReference>
<reference evidence="1 2" key="1">
    <citation type="journal article" date="2014" name="PLoS Genet.">
        <title>Phylogenetically driven sequencing of extremely halophilic archaea reveals strategies for static and dynamic osmo-response.</title>
        <authorList>
            <person name="Becker E.A."/>
            <person name="Seitzer P.M."/>
            <person name="Tritt A."/>
            <person name="Larsen D."/>
            <person name="Krusor M."/>
            <person name="Yao A.I."/>
            <person name="Wu D."/>
            <person name="Madern D."/>
            <person name="Eisen J.A."/>
            <person name="Darling A.E."/>
            <person name="Facciotti M.T."/>
        </authorList>
    </citation>
    <scope>NUCLEOTIDE SEQUENCE [LARGE SCALE GENOMIC DNA]</scope>
    <source>
        <strain evidence="1 2">DSM 5350</strain>
    </source>
</reference>
<accession>M0MSA7</accession>
<sequence length="60" mass="6730">MTSTVQPRTADAHLKTAIIHLELARKHGVGRNDFKRGGSADHTITNTKTDIEQLLEELYE</sequence>
<name>M0MSA7_9EURY</name>